<dbReference type="EMBL" id="CANHGI010000003">
    <property type="protein sequence ID" value="CAI5445846.1"/>
    <property type="molecule type" value="Genomic_DNA"/>
</dbReference>
<keyword evidence="1" id="KW-1133">Transmembrane helix</keyword>
<keyword evidence="3" id="KW-1185">Reference proteome</keyword>
<accession>A0A9P1IIR6</accession>
<reference evidence="2" key="1">
    <citation type="submission" date="2022-11" db="EMBL/GenBank/DDBJ databases">
        <authorList>
            <person name="Kikuchi T."/>
        </authorList>
    </citation>
    <scope>NUCLEOTIDE SEQUENCE</scope>
    <source>
        <strain evidence="2">PS1010</strain>
    </source>
</reference>
<protein>
    <submittedName>
        <fullName evidence="2">Uncharacterized protein</fullName>
    </submittedName>
</protein>
<evidence type="ECO:0000313" key="3">
    <source>
        <dbReference type="Proteomes" id="UP001152747"/>
    </source>
</evidence>
<gene>
    <name evidence="2" type="ORF">CAMP_LOCUS8483</name>
</gene>
<dbReference type="AlphaFoldDB" id="A0A9P1IIR6"/>
<dbReference type="OrthoDB" id="5865274at2759"/>
<proteinExistence type="predicted"/>
<keyword evidence="1" id="KW-0812">Transmembrane</keyword>
<sequence length="97" mass="11416">MEEKNFYWFLSYWTIFDNMLTRVQIFLLLAIVFCLVIAQEKPDKRPALLSRYGRASLPRYGKRSGPIEPENDVLCETIDGQLLCAPFNVFNDRNMYT</sequence>
<name>A0A9P1IIR6_9PELO</name>
<organism evidence="2 3">
    <name type="scientific">Caenorhabditis angaria</name>
    <dbReference type="NCBI Taxonomy" id="860376"/>
    <lineage>
        <taxon>Eukaryota</taxon>
        <taxon>Metazoa</taxon>
        <taxon>Ecdysozoa</taxon>
        <taxon>Nematoda</taxon>
        <taxon>Chromadorea</taxon>
        <taxon>Rhabditida</taxon>
        <taxon>Rhabditina</taxon>
        <taxon>Rhabditomorpha</taxon>
        <taxon>Rhabditoidea</taxon>
        <taxon>Rhabditidae</taxon>
        <taxon>Peloderinae</taxon>
        <taxon>Caenorhabditis</taxon>
    </lineage>
</organism>
<dbReference type="Proteomes" id="UP001152747">
    <property type="component" value="Unassembled WGS sequence"/>
</dbReference>
<comment type="caution">
    <text evidence="2">The sequence shown here is derived from an EMBL/GenBank/DDBJ whole genome shotgun (WGS) entry which is preliminary data.</text>
</comment>
<evidence type="ECO:0000256" key="1">
    <source>
        <dbReference type="SAM" id="Phobius"/>
    </source>
</evidence>
<feature type="transmembrane region" description="Helical" evidence="1">
    <location>
        <begin position="20"/>
        <end position="38"/>
    </location>
</feature>
<keyword evidence="1" id="KW-0472">Membrane</keyword>
<evidence type="ECO:0000313" key="2">
    <source>
        <dbReference type="EMBL" id="CAI5445846.1"/>
    </source>
</evidence>